<dbReference type="GO" id="GO:0016020">
    <property type="term" value="C:membrane"/>
    <property type="evidence" value="ECO:0007669"/>
    <property type="project" value="UniProtKB-SubCell"/>
</dbReference>
<keyword evidence="3" id="KW-0547">Nucleotide-binding</keyword>
<dbReference type="GO" id="GO:0042626">
    <property type="term" value="F:ATPase-coupled transmembrane transporter activity"/>
    <property type="evidence" value="ECO:0007669"/>
    <property type="project" value="TreeGrafter"/>
</dbReference>
<dbReference type="AlphaFoldDB" id="A0A6S7GTY8"/>
<comment type="similarity">
    <text evidence="2">Belongs to the ABC transporter superfamily. ABCC family. Conjugate transporter (TC 3.A.1.208) subfamily.</text>
</comment>
<dbReference type="PANTHER" id="PTHR24223:SF456">
    <property type="entry name" value="MULTIDRUG RESISTANCE-ASSOCIATED PROTEIN LETHAL(2)03659"/>
    <property type="match status" value="1"/>
</dbReference>
<name>A0A6S7GTY8_PARCT</name>
<dbReference type="EMBL" id="CACRXK020001269">
    <property type="protein sequence ID" value="CAB3988031.1"/>
    <property type="molecule type" value="Genomic_DNA"/>
</dbReference>
<dbReference type="InterPro" id="IPR050173">
    <property type="entry name" value="ABC_transporter_C-like"/>
</dbReference>
<reference evidence="5" key="1">
    <citation type="submission" date="2020-04" db="EMBL/GenBank/DDBJ databases">
        <authorList>
            <person name="Alioto T."/>
            <person name="Alioto T."/>
            <person name="Gomez Garrido J."/>
        </authorList>
    </citation>
    <scope>NUCLEOTIDE SEQUENCE</scope>
    <source>
        <strain evidence="5">A484AB</strain>
    </source>
</reference>
<evidence type="ECO:0000313" key="6">
    <source>
        <dbReference type="Proteomes" id="UP001152795"/>
    </source>
</evidence>
<evidence type="ECO:0000256" key="4">
    <source>
        <dbReference type="ARBA" id="ARBA00022840"/>
    </source>
</evidence>
<evidence type="ECO:0000256" key="3">
    <source>
        <dbReference type="ARBA" id="ARBA00022741"/>
    </source>
</evidence>
<evidence type="ECO:0000256" key="1">
    <source>
        <dbReference type="ARBA" id="ARBA00004141"/>
    </source>
</evidence>
<gene>
    <name evidence="5" type="ORF">PACLA_8A001763</name>
</gene>
<comment type="subcellular location">
    <subcellularLocation>
        <location evidence="1">Membrane</location>
        <topology evidence="1">Multi-pass membrane protein</topology>
    </subcellularLocation>
</comment>
<dbReference type="Proteomes" id="UP001152795">
    <property type="component" value="Unassembled WGS sequence"/>
</dbReference>
<accession>A0A6S7GTY8</accession>
<sequence>MKANAHPKDKATFVSKATLWWIVNLLWRGNLKPLNHDDLDPVREEDRAHYRNKQFEKIWRNEKISAHKKKTKAKLWKAMLKYFTWKEYAFLSFTCFLAVSGNTLYRYSVLKLIYALKISVDHGLQSRNQYLVNVWGIIIGNLLENFGIRHFNLITPTLGIKSRAAVVNLIYQKVSILITLIAYPLKDYFTKRQYNHMLWKLVSYLCTV</sequence>
<proteinExistence type="inferred from homology"/>
<comment type="caution">
    <text evidence="5">The sequence shown here is derived from an EMBL/GenBank/DDBJ whole genome shotgun (WGS) entry which is preliminary data.</text>
</comment>
<evidence type="ECO:0000313" key="5">
    <source>
        <dbReference type="EMBL" id="CAB3988031.1"/>
    </source>
</evidence>
<evidence type="ECO:0000256" key="2">
    <source>
        <dbReference type="ARBA" id="ARBA00009726"/>
    </source>
</evidence>
<dbReference type="OrthoDB" id="6500128at2759"/>
<dbReference type="GO" id="GO:0005524">
    <property type="term" value="F:ATP binding"/>
    <property type="evidence" value="ECO:0007669"/>
    <property type="project" value="UniProtKB-KW"/>
</dbReference>
<keyword evidence="4" id="KW-0067">ATP-binding</keyword>
<keyword evidence="6" id="KW-1185">Reference proteome</keyword>
<organism evidence="5 6">
    <name type="scientific">Paramuricea clavata</name>
    <name type="common">Red gorgonian</name>
    <name type="synonym">Violescent sea-whip</name>
    <dbReference type="NCBI Taxonomy" id="317549"/>
    <lineage>
        <taxon>Eukaryota</taxon>
        <taxon>Metazoa</taxon>
        <taxon>Cnidaria</taxon>
        <taxon>Anthozoa</taxon>
        <taxon>Octocorallia</taxon>
        <taxon>Malacalcyonacea</taxon>
        <taxon>Plexauridae</taxon>
        <taxon>Paramuricea</taxon>
    </lineage>
</organism>
<protein>
    <submittedName>
        <fullName evidence="5">Uncharacterized protein</fullName>
    </submittedName>
</protein>
<dbReference type="PANTHER" id="PTHR24223">
    <property type="entry name" value="ATP-BINDING CASSETTE SUB-FAMILY C"/>
    <property type="match status" value="1"/>
</dbReference>